<evidence type="ECO:0000256" key="1">
    <source>
        <dbReference type="SAM" id="MobiDB-lite"/>
    </source>
</evidence>
<feature type="compositionally biased region" description="Basic and acidic residues" evidence="1">
    <location>
        <begin position="67"/>
        <end position="84"/>
    </location>
</feature>
<name>A0A1I4QJ97_9GAMM</name>
<dbReference type="OrthoDB" id="6905080at2"/>
<evidence type="ECO:0000313" key="3">
    <source>
        <dbReference type="Proteomes" id="UP000243629"/>
    </source>
</evidence>
<organism evidence="2 3">
    <name type="scientific">Halopseudomonas yangmingensis</name>
    <dbReference type="NCBI Taxonomy" id="1720063"/>
    <lineage>
        <taxon>Bacteria</taxon>
        <taxon>Pseudomonadati</taxon>
        <taxon>Pseudomonadota</taxon>
        <taxon>Gammaproteobacteria</taxon>
        <taxon>Pseudomonadales</taxon>
        <taxon>Pseudomonadaceae</taxon>
        <taxon>Halopseudomonas</taxon>
    </lineage>
</organism>
<evidence type="ECO:0008006" key="4">
    <source>
        <dbReference type="Google" id="ProtNLM"/>
    </source>
</evidence>
<dbReference type="AlphaFoldDB" id="A0A1I4QJ97"/>
<proteinExistence type="predicted"/>
<dbReference type="EMBL" id="FOUI01000004">
    <property type="protein sequence ID" value="SFM39750.1"/>
    <property type="molecule type" value="Genomic_DNA"/>
</dbReference>
<accession>A0A1I4QJ97</accession>
<reference evidence="3" key="1">
    <citation type="submission" date="2016-10" db="EMBL/GenBank/DDBJ databases">
        <authorList>
            <person name="Varghese N."/>
            <person name="Submissions S."/>
        </authorList>
    </citation>
    <scope>NUCLEOTIDE SEQUENCE [LARGE SCALE GENOMIC DNA]</scope>
    <source>
        <strain evidence="3">DSM 24213</strain>
    </source>
</reference>
<dbReference type="RefSeq" id="WP_093474122.1">
    <property type="nucleotide sequence ID" value="NZ_FOUI01000004.1"/>
</dbReference>
<dbReference type="STRING" id="1720063.SAMN05216217_104179"/>
<protein>
    <recommendedName>
        <fullName evidence="4">CrfX protein</fullName>
    </recommendedName>
</protein>
<keyword evidence="3" id="KW-1185">Reference proteome</keyword>
<sequence length="84" mass="9810">MDDPIEARLRELLREPGTQDNLTRDTDNRLERVLHKAHVQGGVLDLLNLFTRWGWVLGEGVSRGMRHREPQRRSEPSDHPHDSH</sequence>
<dbReference type="Proteomes" id="UP000243629">
    <property type="component" value="Unassembled WGS sequence"/>
</dbReference>
<feature type="region of interest" description="Disordered" evidence="1">
    <location>
        <begin position="63"/>
        <end position="84"/>
    </location>
</feature>
<gene>
    <name evidence="2" type="ORF">SAMN05216217_104179</name>
</gene>
<evidence type="ECO:0000313" key="2">
    <source>
        <dbReference type="EMBL" id="SFM39750.1"/>
    </source>
</evidence>